<dbReference type="GO" id="GO:0071949">
    <property type="term" value="F:FAD binding"/>
    <property type="evidence" value="ECO:0007669"/>
    <property type="project" value="TreeGrafter"/>
</dbReference>
<dbReference type="EMBL" id="CAJNNW010025775">
    <property type="protein sequence ID" value="CAE8679584.1"/>
    <property type="molecule type" value="Genomic_DNA"/>
</dbReference>
<evidence type="ECO:0000313" key="11">
    <source>
        <dbReference type="Proteomes" id="UP000626109"/>
    </source>
</evidence>
<dbReference type="GO" id="GO:0000719">
    <property type="term" value="P:photoreactive repair"/>
    <property type="evidence" value="ECO:0007669"/>
    <property type="project" value="TreeGrafter"/>
</dbReference>
<evidence type="ECO:0000256" key="8">
    <source>
        <dbReference type="SAM" id="MobiDB-lite"/>
    </source>
</evidence>
<sequence>MSGVVCAWLRNDLRLHDSPVLHRAVQLSKERGLPTLPVYVLDPRHFQRTKHGSLKTGAVRALFLLQSVRCLKRQLRKLGSDLLIAVGRPEEVLPPLLGNGSVLLTQEEVTFEELRVDGELQQALVNQSVQWQYCWGSTLYHKEDLPFRADLKDAPDVFTLFKNKVEPELAASANEVPATFQGEKKLQSDMNVRPCLPEPEAGSLPLPPLLGKELFEFEPSWQDLPFQEEVAAPTEHQGAAMRFEGGEEAGLARLQHYLFDTDLIRGYFEVRNGMLGPDYSTKLAPWLALGCVSPRKVYEQVREYEKARVANKSTYWVLFELMWRDFYKFFAAKHGNAIFKLHGLTGKERAWRPDSGEFFRLWTDGLTGYPLIDANMRELKATGFMSNRGRQNVASFLALDMKLDWRRGADWFESLLVDHDVASNWGNWVHAAGLTTGRINHFNVIKQSKSYDKEGMYLKHWLPELQNVPSSLIHEPWTMSDEERQRFGAGEYPAPCVDPTTFREDANKGQGKGPPKVKGPPWTKGEKASTG</sequence>
<accession>A0A813JL88</accession>
<keyword evidence="4 7" id="KW-0157">Chromophore</keyword>
<evidence type="ECO:0000313" key="10">
    <source>
        <dbReference type="EMBL" id="CAE8679584.1"/>
    </source>
</evidence>
<proteinExistence type="inferred from homology"/>
<dbReference type="PRINTS" id="PR00147">
    <property type="entry name" value="DNAPHOTLYASE"/>
</dbReference>
<gene>
    <name evidence="10" type="ORF">PGLA2088_LOCUS21434</name>
</gene>
<keyword evidence="2 5" id="KW-0285">Flavoprotein</keyword>
<feature type="compositionally biased region" description="Low complexity" evidence="8">
    <location>
        <begin position="513"/>
        <end position="523"/>
    </location>
</feature>
<reference evidence="10" key="1">
    <citation type="submission" date="2021-02" db="EMBL/GenBank/DDBJ databases">
        <authorList>
            <person name="Dougan E. K."/>
            <person name="Rhodes N."/>
            <person name="Thang M."/>
            <person name="Chan C."/>
        </authorList>
    </citation>
    <scope>NUCLEOTIDE SEQUENCE</scope>
</reference>
<dbReference type="InterPro" id="IPR006050">
    <property type="entry name" value="DNA_photolyase_N"/>
</dbReference>
<feature type="binding site" evidence="5">
    <location>
        <position position="267"/>
    </location>
    <ligand>
        <name>FAD</name>
        <dbReference type="ChEBI" id="CHEBI:57692"/>
    </ligand>
</feature>
<dbReference type="InterPro" id="IPR014729">
    <property type="entry name" value="Rossmann-like_a/b/a_fold"/>
</dbReference>
<dbReference type="SUPFAM" id="SSF48173">
    <property type="entry name" value="Cryptochrome/photolyase FAD-binding domain"/>
    <property type="match status" value="1"/>
</dbReference>
<dbReference type="Gene3D" id="1.25.40.80">
    <property type="match status" value="1"/>
</dbReference>
<dbReference type="PROSITE" id="PS00394">
    <property type="entry name" value="DNA_PHOTOLYASES_1_1"/>
    <property type="match status" value="1"/>
</dbReference>
<dbReference type="Gene3D" id="1.10.579.10">
    <property type="entry name" value="DNA Cyclobutane Dipyrimidine Photolyase, subunit A, domain 3"/>
    <property type="match status" value="1"/>
</dbReference>
<feature type="binding site" evidence="5">
    <location>
        <begin position="320"/>
        <end position="327"/>
    </location>
    <ligand>
        <name>FAD</name>
        <dbReference type="ChEBI" id="CHEBI:57692"/>
    </ligand>
</feature>
<feature type="site" description="Electron transfer via tryptophanyl radical" evidence="6">
    <location>
        <position position="351"/>
    </location>
</feature>
<dbReference type="InterPro" id="IPR005101">
    <property type="entry name" value="Cryptochr/Photolyase_FAD-bd"/>
</dbReference>
<dbReference type="Pfam" id="PF00875">
    <property type="entry name" value="DNA_photolyase"/>
    <property type="match status" value="1"/>
</dbReference>
<keyword evidence="3 5" id="KW-0274">FAD</keyword>
<dbReference type="NCBIfam" id="TIGR02765">
    <property type="entry name" value="crypto_DASH"/>
    <property type="match status" value="1"/>
</dbReference>
<dbReference type="Proteomes" id="UP000626109">
    <property type="component" value="Unassembled WGS sequence"/>
</dbReference>
<dbReference type="InterPro" id="IPR014133">
    <property type="entry name" value="Cry_DASH"/>
</dbReference>
<evidence type="ECO:0000256" key="6">
    <source>
        <dbReference type="PIRSR" id="PIRSR602081-2"/>
    </source>
</evidence>
<evidence type="ECO:0000256" key="1">
    <source>
        <dbReference type="ARBA" id="ARBA00005862"/>
    </source>
</evidence>
<feature type="site" description="Electron transfer via tryptophanyl radical" evidence="6">
    <location>
        <position position="428"/>
    </location>
</feature>
<dbReference type="PROSITE" id="PS51645">
    <property type="entry name" value="PHR_CRY_ALPHA_BETA"/>
    <property type="match status" value="1"/>
</dbReference>
<dbReference type="InterPro" id="IPR036134">
    <property type="entry name" value="Crypto/Photolyase_FAD-like_sf"/>
</dbReference>
<feature type="binding site" evidence="5">
    <location>
        <begin position="418"/>
        <end position="420"/>
    </location>
    <ligand>
        <name>FAD</name>
        <dbReference type="ChEBI" id="CHEBI:57692"/>
    </ligand>
</feature>
<comment type="function">
    <text evidence="7">May have a photoreceptor function.</text>
</comment>
<feature type="site" description="Electron transfer via tryptophanyl radical" evidence="6">
    <location>
        <position position="405"/>
    </location>
</feature>
<name>A0A813JL88_POLGL</name>
<dbReference type="SUPFAM" id="SSF52425">
    <property type="entry name" value="Cryptochrome/photolyase, N-terminal domain"/>
    <property type="match status" value="1"/>
</dbReference>
<dbReference type="PANTHER" id="PTHR11455">
    <property type="entry name" value="CRYPTOCHROME"/>
    <property type="match status" value="1"/>
</dbReference>
<comment type="similarity">
    <text evidence="1 7">Belongs to the DNA photolyase class-1 family.</text>
</comment>
<dbReference type="GO" id="GO:0003904">
    <property type="term" value="F:deoxyribodipyrimidine photo-lyase activity"/>
    <property type="evidence" value="ECO:0007669"/>
    <property type="project" value="TreeGrafter"/>
</dbReference>
<evidence type="ECO:0000256" key="7">
    <source>
        <dbReference type="RuleBase" id="RU367151"/>
    </source>
</evidence>
<dbReference type="InterPro" id="IPR002081">
    <property type="entry name" value="Cryptochrome/DNA_photolyase_1"/>
</dbReference>
<evidence type="ECO:0000256" key="3">
    <source>
        <dbReference type="ARBA" id="ARBA00022827"/>
    </source>
</evidence>
<dbReference type="InterPro" id="IPR018394">
    <property type="entry name" value="DNA_photolyase_1_CS_C"/>
</dbReference>
<dbReference type="Pfam" id="PF03441">
    <property type="entry name" value="FAD_binding_7"/>
    <property type="match status" value="1"/>
</dbReference>
<dbReference type="InterPro" id="IPR036155">
    <property type="entry name" value="Crypto/Photolyase_N_sf"/>
</dbReference>
<evidence type="ECO:0000256" key="5">
    <source>
        <dbReference type="PIRSR" id="PIRSR602081-1"/>
    </source>
</evidence>
<evidence type="ECO:0000256" key="4">
    <source>
        <dbReference type="ARBA" id="ARBA00022991"/>
    </source>
</evidence>
<dbReference type="AlphaFoldDB" id="A0A813JL88"/>
<dbReference type="Gene3D" id="3.40.50.620">
    <property type="entry name" value="HUPs"/>
    <property type="match status" value="1"/>
</dbReference>
<dbReference type="PANTHER" id="PTHR11455:SF22">
    <property type="entry name" value="CRYPTOCHROME DASH"/>
    <property type="match status" value="1"/>
</dbReference>
<comment type="cofactor">
    <cofactor evidence="5 7">
        <name>FAD</name>
        <dbReference type="ChEBI" id="CHEBI:57692"/>
    </cofactor>
    <text evidence="5 7">Binds 1 FAD per subunit.</text>
</comment>
<organism evidence="10 11">
    <name type="scientific">Polarella glacialis</name>
    <name type="common">Dinoflagellate</name>
    <dbReference type="NCBI Taxonomy" id="89957"/>
    <lineage>
        <taxon>Eukaryota</taxon>
        <taxon>Sar</taxon>
        <taxon>Alveolata</taxon>
        <taxon>Dinophyceae</taxon>
        <taxon>Suessiales</taxon>
        <taxon>Suessiaceae</taxon>
        <taxon>Polarella</taxon>
    </lineage>
</organism>
<evidence type="ECO:0000259" key="9">
    <source>
        <dbReference type="PROSITE" id="PS51645"/>
    </source>
</evidence>
<dbReference type="GO" id="GO:0003677">
    <property type="term" value="F:DNA binding"/>
    <property type="evidence" value="ECO:0007669"/>
    <property type="project" value="TreeGrafter"/>
</dbReference>
<evidence type="ECO:0000256" key="2">
    <source>
        <dbReference type="ARBA" id="ARBA00022630"/>
    </source>
</evidence>
<feature type="domain" description="Photolyase/cryptochrome alpha/beta" evidence="9">
    <location>
        <begin position="3"/>
        <end position="139"/>
    </location>
</feature>
<comment type="cofactor">
    <cofactor evidence="7">
        <name>(6R)-5,10-methylene-5,6,7,8-tetrahydrofolate</name>
        <dbReference type="ChEBI" id="CHEBI:15636"/>
    </cofactor>
    <text evidence="7">Binds 1 5,10-methenyltetrahydrofolate (MTHF) per subunit.</text>
</comment>
<protein>
    <recommendedName>
        <fullName evidence="7">Cryptochrome DASH</fullName>
    </recommendedName>
</protein>
<feature type="region of interest" description="Disordered" evidence="8">
    <location>
        <begin position="488"/>
        <end position="531"/>
    </location>
</feature>
<comment type="caution">
    <text evidence="10">The sequence shown here is derived from an EMBL/GenBank/DDBJ whole genome shotgun (WGS) entry which is preliminary data.</text>
</comment>